<dbReference type="RefSeq" id="WP_045095973.1">
    <property type="nucleotide sequence ID" value="NZ_LN614827.1"/>
</dbReference>
<reference evidence="3" key="1">
    <citation type="submission" date="2014-09" db="EMBL/GenBank/DDBJ databases">
        <authorList>
            <person name="Gomez-Valero L."/>
        </authorList>
    </citation>
    <scope>NUCLEOTIDE SEQUENCE [LARGE SCALE GENOMIC DNA]</scope>
    <source>
        <strain evidence="3">ATCC700992</strain>
    </source>
</reference>
<organism evidence="2 3">
    <name type="scientific">Legionella fallonii LLAP-10</name>
    <dbReference type="NCBI Taxonomy" id="1212491"/>
    <lineage>
        <taxon>Bacteria</taxon>
        <taxon>Pseudomonadati</taxon>
        <taxon>Pseudomonadota</taxon>
        <taxon>Gammaproteobacteria</taxon>
        <taxon>Legionellales</taxon>
        <taxon>Legionellaceae</taxon>
        <taxon>Legionella</taxon>
    </lineage>
</organism>
<keyword evidence="3" id="KW-1185">Reference proteome</keyword>
<feature type="coiled-coil region" evidence="1">
    <location>
        <begin position="105"/>
        <end position="143"/>
    </location>
</feature>
<dbReference type="EMBL" id="LN614827">
    <property type="protein sequence ID" value="CEG57482.1"/>
    <property type="molecule type" value="Genomic_DNA"/>
</dbReference>
<evidence type="ECO:0000313" key="2">
    <source>
        <dbReference type="EMBL" id="CEG57482.1"/>
    </source>
</evidence>
<dbReference type="HOGENOM" id="CLU_1293053_0_0_6"/>
<gene>
    <name evidence="2" type="ORF">LFA_2097</name>
</gene>
<dbReference type="STRING" id="1212491.LFA_2097"/>
<evidence type="ECO:0000256" key="1">
    <source>
        <dbReference type="SAM" id="Coils"/>
    </source>
</evidence>
<protein>
    <submittedName>
        <fullName evidence="2">Uncharacterized protein</fullName>
    </submittedName>
</protein>
<dbReference type="Proteomes" id="UP000032430">
    <property type="component" value="Chromosome I"/>
</dbReference>
<dbReference type="OrthoDB" id="5652692at2"/>
<name>A0A098G4U1_9GAMM</name>
<keyword evidence="1" id="KW-0175">Coiled coil</keyword>
<dbReference type="KEGG" id="lfa:LFA_2097"/>
<dbReference type="AlphaFoldDB" id="A0A098G4U1"/>
<accession>A0A098G4U1</accession>
<evidence type="ECO:0000313" key="3">
    <source>
        <dbReference type="Proteomes" id="UP000032430"/>
    </source>
</evidence>
<proteinExistence type="predicted"/>
<sequence length="213" mass="24468">MPVPSTGQEAQYYHTGGNKRLVIQSNQIVGYEYRDNPSDAWKKSGDPSRYNNLIQLFKQNQISSEGRYQHEQQRRKGFISSKENKINSILDDLAQKVGGIDQHYFKEAKDTAKQLLNALHGAKSNYLTNLNNLDMNIENVNEDFENTCKSLIDEARPILERDLGWGTYLTNLLKTITNAIIYVVTFGQVNNFFKQEQAESMKTVEEVEQKLKL</sequence>